<evidence type="ECO:0000313" key="1">
    <source>
        <dbReference type="EMBL" id="VBA50053.1"/>
    </source>
</evidence>
<dbReference type="EMBL" id="UPHU01000001">
    <property type="protein sequence ID" value="VBA50053.1"/>
    <property type="molecule type" value="Genomic_DNA"/>
</dbReference>
<evidence type="ECO:0000313" key="2">
    <source>
        <dbReference type="Proteomes" id="UP000268285"/>
    </source>
</evidence>
<sequence length="30" mass="3466">MMATRLTLAFFQDPHTFRAHDPMPDSGRFA</sequence>
<keyword evidence="2" id="KW-1185">Reference proteome</keyword>
<reference evidence="1 2" key="1">
    <citation type="submission" date="2018-09" db="EMBL/GenBank/DDBJ databases">
        <authorList>
            <person name="Tagini F."/>
        </authorList>
    </citation>
    <scope>NUCLEOTIDE SEQUENCE [LARGE SCALE GENOMIC DNA]</scope>
    <source>
        <strain evidence="1 2">MK142</strain>
    </source>
</reference>
<dbReference type="AlphaFoldDB" id="A0A498QSU5"/>
<proteinExistence type="predicted"/>
<accession>A0A498QSU5</accession>
<organism evidence="1 2">
    <name type="scientific">Mycobacterium pseudokansasii</name>
    <dbReference type="NCBI Taxonomy" id="2341080"/>
    <lineage>
        <taxon>Bacteria</taxon>
        <taxon>Bacillati</taxon>
        <taxon>Actinomycetota</taxon>
        <taxon>Actinomycetes</taxon>
        <taxon>Mycobacteriales</taxon>
        <taxon>Mycobacteriaceae</taxon>
        <taxon>Mycobacterium</taxon>
    </lineage>
</organism>
<protein>
    <submittedName>
        <fullName evidence="1">Uncharacterized protein</fullName>
    </submittedName>
</protein>
<name>A0A498QSU5_9MYCO</name>
<dbReference type="Proteomes" id="UP000268285">
    <property type="component" value="Unassembled WGS sequence"/>
</dbReference>
<gene>
    <name evidence="1" type="ORF">LAUMK142_02341</name>
</gene>